<evidence type="ECO:0000313" key="2">
    <source>
        <dbReference type="EMBL" id="KXG32621.1"/>
    </source>
</evidence>
<dbReference type="Gramene" id="KXG32621">
    <property type="protein sequence ID" value="KXG32621"/>
    <property type="gene ID" value="SORBI_3003G175900"/>
</dbReference>
<dbReference type="EMBL" id="CM000762">
    <property type="protein sequence ID" value="KXG32621.1"/>
    <property type="molecule type" value="Genomic_DNA"/>
</dbReference>
<protein>
    <submittedName>
        <fullName evidence="2">Uncharacterized protein</fullName>
    </submittedName>
</protein>
<organism evidence="2 3">
    <name type="scientific">Sorghum bicolor</name>
    <name type="common">Sorghum</name>
    <name type="synonym">Sorghum vulgare</name>
    <dbReference type="NCBI Taxonomy" id="4558"/>
    <lineage>
        <taxon>Eukaryota</taxon>
        <taxon>Viridiplantae</taxon>
        <taxon>Streptophyta</taxon>
        <taxon>Embryophyta</taxon>
        <taxon>Tracheophyta</taxon>
        <taxon>Spermatophyta</taxon>
        <taxon>Magnoliopsida</taxon>
        <taxon>Liliopsida</taxon>
        <taxon>Poales</taxon>
        <taxon>Poaceae</taxon>
        <taxon>PACMAD clade</taxon>
        <taxon>Panicoideae</taxon>
        <taxon>Andropogonodae</taxon>
        <taxon>Andropogoneae</taxon>
        <taxon>Sorghinae</taxon>
        <taxon>Sorghum</taxon>
    </lineage>
</organism>
<dbReference type="InParanoid" id="A0A1B6Q3X3"/>
<reference evidence="3" key="3">
    <citation type="journal article" date="2018" name="Plant J.">
        <title>The Sorghum bicolor reference genome: improved assembly, gene annotations, a transcriptome atlas, and signatures of genome organization.</title>
        <authorList>
            <person name="McCormick R.F."/>
            <person name="Truong S.K."/>
            <person name="Sreedasyam A."/>
            <person name="Jenkins J."/>
            <person name="Shu S."/>
            <person name="Sims D."/>
            <person name="Kennedy M."/>
            <person name="Amirebrahimi M."/>
            <person name="Weers B.D."/>
            <person name="McKinley B."/>
            <person name="Mattison A."/>
            <person name="Morishige D.T."/>
            <person name="Grimwood J."/>
            <person name="Schmutz J."/>
            <person name="Mullet J.E."/>
        </authorList>
    </citation>
    <scope>NUCLEOTIDE SEQUENCE [LARGE SCALE GENOMIC DNA]</scope>
    <source>
        <strain evidence="3">cv. BTx623</strain>
    </source>
</reference>
<evidence type="ECO:0000256" key="1">
    <source>
        <dbReference type="SAM" id="MobiDB-lite"/>
    </source>
</evidence>
<evidence type="ECO:0000313" key="3">
    <source>
        <dbReference type="Proteomes" id="UP000000768"/>
    </source>
</evidence>
<dbReference type="EMBL" id="CM000762">
    <property type="protein sequence ID" value="OQU86946.1"/>
    <property type="molecule type" value="Genomic_DNA"/>
</dbReference>
<sequence>MATRKARASSTAAIDGADSDEQGHAADGTPLLCVTTTMVRTSPTAATNGADSCDQGRMPMVLLQKQYKPTPAFVSIKSSSDYHRLGT</sequence>
<accession>A0A1B6Q3X3</accession>
<name>A0A1B6Q3X3_SORBI</name>
<reference evidence="2" key="2">
    <citation type="submission" date="2017-02" db="EMBL/GenBank/DDBJ databases">
        <title>WGS assembly of Sorghum bicolor.</title>
        <authorList>
            <person name="Paterson A."/>
            <person name="Mullet J."/>
            <person name="Bowers J."/>
            <person name="Bruggmann R."/>
            <person name="Dubchak I."/>
            <person name="Grimwood J."/>
            <person name="Gundlach H."/>
            <person name="Haberer G."/>
            <person name="Hellsten U."/>
            <person name="Mitros T."/>
            <person name="Poliakov A."/>
            <person name="Schmutz J."/>
            <person name="Spannagl M."/>
            <person name="Tang H."/>
            <person name="Wang X."/>
            <person name="Wicker T."/>
            <person name="Bharti A."/>
            <person name="Chapman J."/>
            <person name="Feltus F."/>
            <person name="Gowik U."/>
            <person name="Grigoriev I."/>
            <person name="Lyons E."/>
            <person name="Maher C."/>
            <person name="Martis M."/>
            <person name="Narechania A."/>
            <person name="Otillar R."/>
            <person name="Penning B."/>
            <person name="Salamov A."/>
            <person name="Wang Y."/>
            <person name="Zhang L."/>
            <person name="Carpita N."/>
            <person name="Freeling M."/>
            <person name="Gingle A."/>
            <person name="Hash C."/>
            <person name="Keller B."/>
            <person name="Klein P."/>
            <person name="Kresovich S."/>
            <person name="Mccann M."/>
            <person name="Ming R."/>
            <person name="Peterson D."/>
            <person name="Rahman M."/>
            <person name="Ware D."/>
            <person name="Westhoff P."/>
            <person name="Mayer K."/>
            <person name="Messing J."/>
            <person name="Sims D."/>
            <person name="Jenkins J."/>
            <person name="Shu S."/>
            <person name="Rokhsar D."/>
        </authorList>
    </citation>
    <scope>NUCLEOTIDE SEQUENCE</scope>
</reference>
<gene>
    <name evidence="2" type="ORF">SORBI_3003G175900</name>
</gene>
<reference evidence="2 3" key="1">
    <citation type="journal article" date="2009" name="Nature">
        <title>The Sorghum bicolor genome and the diversification of grasses.</title>
        <authorList>
            <person name="Paterson A.H."/>
            <person name="Bowers J.E."/>
            <person name="Bruggmann R."/>
            <person name="Dubchak I."/>
            <person name="Grimwood J."/>
            <person name="Gundlach H."/>
            <person name="Haberer G."/>
            <person name="Hellsten U."/>
            <person name="Mitros T."/>
            <person name="Poliakov A."/>
            <person name="Schmutz J."/>
            <person name="Spannagl M."/>
            <person name="Tang H."/>
            <person name="Wang X."/>
            <person name="Wicker T."/>
            <person name="Bharti A.K."/>
            <person name="Chapman J."/>
            <person name="Feltus F.A."/>
            <person name="Gowik U."/>
            <person name="Grigoriev I.V."/>
            <person name="Lyons E."/>
            <person name="Maher C.A."/>
            <person name="Martis M."/>
            <person name="Narechania A."/>
            <person name="Otillar R.P."/>
            <person name="Penning B.W."/>
            <person name="Salamov A.A."/>
            <person name="Wang Y."/>
            <person name="Zhang L."/>
            <person name="Carpita N.C."/>
            <person name="Freeling M."/>
            <person name="Gingle A.R."/>
            <person name="Hash C.T."/>
            <person name="Keller B."/>
            <person name="Klein P."/>
            <person name="Kresovich S."/>
            <person name="McCann M.C."/>
            <person name="Ming R."/>
            <person name="Peterson D.G."/>
            <person name="Mehboob-ur-Rahman"/>
            <person name="Ware D."/>
            <person name="Westhoff P."/>
            <person name="Mayer K.F."/>
            <person name="Messing J."/>
            <person name="Rokhsar D.S."/>
        </authorList>
    </citation>
    <scope>NUCLEOTIDE SEQUENCE [LARGE SCALE GENOMIC DNA]</scope>
    <source>
        <strain evidence="3">cv. BTx623</strain>
    </source>
</reference>
<keyword evidence="3" id="KW-1185">Reference proteome</keyword>
<proteinExistence type="predicted"/>
<dbReference type="Proteomes" id="UP000000768">
    <property type="component" value="Chromosome 3"/>
</dbReference>
<feature type="region of interest" description="Disordered" evidence="1">
    <location>
        <begin position="1"/>
        <end position="27"/>
    </location>
</feature>
<dbReference type="Gramene" id="OQU86946">
    <property type="protein sequence ID" value="OQU86946"/>
    <property type="gene ID" value="SORBI_3003G175900"/>
</dbReference>
<dbReference type="AlphaFoldDB" id="A0A1B6Q3X3"/>